<dbReference type="InterPro" id="IPR058581">
    <property type="entry name" value="TM_HPP"/>
</dbReference>
<dbReference type="RefSeq" id="WP_206560001.1">
    <property type="nucleotide sequence ID" value="NZ_JAFKCZ010000005.1"/>
</dbReference>
<keyword evidence="4" id="KW-1185">Reference proteome</keyword>
<proteinExistence type="predicted"/>
<keyword evidence="1" id="KW-1133">Transmembrane helix</keyword>
<dbReference type="InterPro" id="IPR007065">
    <property type="entry name" value="HPP"/>
</dbReference>
<protein>
    <submittedName>
        <fullName evidence="3">HPP family protein</fullName>
    </submittedName>
</protein>
<keyword evidence="1" id="KW-0812">Transmembrane</keyword>
<reference evidence="3" key="1">
    <citation type="submission" date="2021-02" db="EMBL/GenBank/DDBJ databases">
        <title>PHA producing bacteria isolated from coastal sediment in Guangdong, Shenzhen.</title>
        <authorList>
            <person name="Zheng W."/>
            <person name="Yu S."/>
            <person name="Huang Y."/>
        </authorList>
    </citation>
    <scope>NUCLEOTIDE SEQUENCE</scope>
    <source>
        <strain evidence="3">TN14-10</strain>
    </source>
</reference>
<dbReference type="PANTHER" id="PTHR33741">
    <property type="entry name" value="TRANSMEMBRANE PROTEIN DDB_G0269096-RELATED"/>
    <property type="match status" value="1"/>
</dbReference>
<keyword evidence="1" id="KW-0472">Membrane</keyword>
<feature type="transmembrane region" description="Helical" evidence="1">
    <location>
        <begin position="59"/>
        <end position="75"/>
    </location>
</feature>
<organism evidence="3 4">
    <name type="scientific">Parahaliea mediterranea</name>
    <dbReference type="NCBI Taxonomy" id="651086"/>
    <lineage>
        <taxon>Bacteria</taxon>
        <taxon>Pseudomonadati</taxon>
        <taxon>Pseudomonadota</taxon>
        <taxon>Gammaproteobacteria</taxon>
        <taxon>Cellvibrionales</taxon>
        <taxon>Halieaceae</taxon>
        <taxon>Parahaliea</taxon>
    </lineage>
</organism>
<sequence length="336" mass="36356">MFRKPDSAQSSLWQHTRQLLGIASGGVSHREKLLSALGAFIAVAVLCLAAPHLWGEADVLFATSIGASTVLLFAIPHGPLSQPWPVLLGYSVSAVIGVACQQWIPITELAAASAVGGAVLAMHYLRCLHPPGGAAALAAVLGGEHLTALGYDYLLAPILCNAALMVALAVAYNLWLPHRRYPAHLARRPHSDGDTAVQADTRAAPHITHEDVAHALQQMDLYVDVSPEDLCELFELAENHARESADSAVAIEPRAFYSNGETGFRWQIYEVEAIAAAKDEAANDDRVRVTYRIVHGPDCGQCQSLPLVDFRQRVRARVRRSQGHWVRETPAASQPR</sequence>
<name>A0A939DE88_9GAMM</name>
<feature type="domain" description="HPP transmembrane region" evidence="2">
    <location>
        <begin position="27"/>
        <end position="182"/>
    </location>
</feature>
<dbReference type="EMBL" id="JAFKCZ010000005">
    <property type="protein sequence ID" value="MBN7796558.1"/>
    <property type="molecule type" value="Genomic_DNA"/>
</dbReference>
<dbReference type="Pfam" id="PF04982">
    <property type="entry name" value="TM_HPP"/>
    <property type="match status" value="1"/>
</dbReference>
<feature type="transmembrane region" description="Helical" evidence="1">
    <location>
        <begin position="153"/>
        <end position="175"/>
    </location>
</feature>
<feature type="transmembrane region" description="Helical" evidence="1">
    <location>
        <begin position="87"/>
        <end position="104"/>
    </location>
</feature>
<evidence type="ECO:0000259" key="2">
    <source>
        <dbReference type="Pfam" id="PF04982"/>
    </source>
</evidence>
<accession>A0A939DE88</accession>
<comment type="caution">
    <text evidence="3">The sequence shown here is derived from an EMBL/GenBank/DDBJ whole genome shotgun (WGS) entry which is preliminary data.</text>
</comment>
<gene>
    <name evidence="3" type="ORF">JYP50_08150</name>
</gene>
<evidence type="ECO:0000313" key="3">
    <source>
        <dbReference type="EMBL" id="MBN7796558.1"/>
    </source>
</evidence>
<evidence type="ECO:0000313" key="4">
    <source>
        <dbReference type="Proteomes" id="UP000664303"/>
    </source>
</evidence>
<dbReference type="Proteomes" id="UP000664303">
    <property type="component" value="Unassembled WGS sequence"/>
</dbReference>
<dbReference type="AlphaFoldDB" id="A0A939DE88"/>
<dbReference type="PANTHER" id="PTHR33741:SF5">
    <property type="entry name" value="TRANSMEMBRANE PROTEIN DDB_G0269096-RELATED"/>
    <property type="match status" value="1"/>
</dbReference>
<feature type="transmembrane region" description="Helical" evidence="1">
    <location>
        <begin position="33"/>
        <end position="53"/>
    </location>
</feature>
<evidence type="ECO:0000256" key="1">
    <source>
        <dbReference type="SAM" id="Phobius"/>
    </source>
</evidence>